<dbReference type="RefSeq" id="WP_152765138.1">
    <property type="nucleotide sequence ID" value="NZ_WHLY01000002.1"/>
</dbReference>
<feature type="binding site" evidence="7">
    <location>
        <position position="139"/>
    </location>
    <ligand>
        <name>substrate</name>
    </ligand>
</feature>
<dbReference type="GO" id="GO:0004765">
    <property type="term" value="F:shikimate kinase activity"/>
    <property type="evidence" value="ECO:0007669"/>
    <property type="project" value="UniProtKB-UniRule"/>
</dbReference>
<dbReference type="GO" id="GO:0005829">
    <property type="term" value="C:cytosol"/>
    <property type="evidence" value="ECO:0007669"/>
    <property type="project" value="TreeGrafter"/>
</dbReference>
<dbReference type="GO" id="GO:0000287">
    <property type="term" value="F:magnesium ion binding"/>
    <property type="evidence" value="ECO:0007669"/>
    <property type="project" value="UniProtKB-UniRule"/>
</dbReference>
<name>A0A7C9FFM2_9BACT</name>
<evidence type="ECO:0000313" key="9">
    <source>
        <dbReference type="Proteomes" id="UP000479293"/>
    </source>
</evidence>
<keyword evidence="1 7" id="KW-0028">Amino-acid biosynthesis</keyword>
<evidence type="ECO:0000256" key="4">
    <source>
        <dbReference type="ARBA" id="ARBA00022777"/>
    </source>
</evidence>
<keyword evidence="4 7" id="KW-0418">Kinase</keyword>
<sequence length="168" mass="19261">MKNVFLVGMPSSGKSTLGRKLARALNYRFVDLDKLIVKDQKKTIPEIFREKGEGYFREVESRILHQTRPNQWLVVATGGGAPCFFENMAFIKATGISVFLNIPPAELAHRILQHGKDDRPLLSGVTQLEHELEERLRFRLPFYTQADFTVTPETCKINLILELLRSYL</sequence>
<dbReference type="EC" id="2.7.1.71" evidence="7"/>
<evidence type="ECO:0000313" key="8">
    <source>
        <dbReference type="EMBL" id="MPR36867.1"/>
    </source>
</evidence>
<evidence type="ECO:0000256" key="6">
    <source>
        <dbReference type="ARBA" id="ARBA00023141"/>
    </source>
</evidence>
<organism evidence="8 9">
    <name type="scientific">Salmonirosea aquatica</name>
    <dbReference type="NCBI Taxonomy" id="2654236"/>
    <lineage>
        <taxon>Bacteria</taxon>
        <taxon>Pseudomonadati</taxon>
        <taxon>Bacteroidota</taxon>
        <taxon>Cytophagia</taxon>
        <taxon>Cytophagales</taxon>
        <taxon>Spirosomataceae</taxon>
        <taxon>Salmonirosea</taxon>
    </lineage>
</organism>
<dbReference type="UniPathway" id="UPA00053">
    <property type="reaction ID" value="UER00088"/>
</dbReference>
<dbReference type="Proteomes" id="UP000479293">
    <property type="component" value="Unassembled WGS sequence"/>
</dbReference>
<feature type="binding site" evidence="7">
    <location>
        <begin position="11"/>
        <end position="16"/>
    </location>
    <ligand>
        <name>ATP</name>
        <dbReference type="ChEBI" id="CHEBI:30616"/>
    </ligand>
</feature>
<keyword evidence="6 7" id="KW-0057">Aromatic amino acid biosynthesis</keyword>
<comment type="caution">
    <text evidence="8">The sequence shown here is derived from an EMBL/GenBank/DDBJ whole genome shotgun (WGS) entry which is preliminary data.</text>
</comment>
<gene>
    <name evidence="7" type="primary">aroK</name>
    <name evidence="8" type="ORF">GBK04_26930</name>
</gene>
<keyword evidence="3 7" id="KW-0547">Nucleotide-binding</keyword>
<accession>A0A7C9FFM2</accession>
<keyword evidence="5 7" id="KW-0067">ATP-binding</keyword>
<feature type="binding site" evidence="7">
    <location>
        <position position="119"/>
    </location>
    <ligand>
        <name>ATP</name>
        <dbReference type="ChEBI" id="CHEBI:30616"/>
    </ligand>
</feature>
<feature type="binding site" evidence="7">
    <location>
        <position position="33"/>
    </location>
    <ligand>
        <name>substrate</name>
    </ligand>
</feature>
<protein>
    <recommendedName>
        <fullName evidence="7">Shikimate kinase</fullName>
        <shortName evidence="7">SK</shortName>
        <ecNumber evidence="7">2.7.1.71</ecNumber>
    </recommendedName>
</protein>
<evidence type="ECO:0000256" key="3">
    <source>
        <dbReference type="ARBA" id="ARBA00022741"/>
    </source>
</evidence>
<dbReference type="EMBL" id="WHLY01000002">
    <property type="protein sequence ID" value="MPR36867.1"/>
    <property type="molecule type" value="Genomic_DNA"/>
</dbReference>
<comment type="cofactor">
    <cofactor evidence="7">
        <name>Mg(2+)</name>
        <dbReference type="ChEBI" id="CHEBI:18420"/>
    </cofactor>
    <text evidence="7">Binds 1 Mg(2+) ion per subunit.</text>
</comment>
<keyword evidence="9" id="KW-1185">Reference proteome</keyword>
<evidence type="ECO:0000256" key="5">
    <source>
        <dbReference type="ARBA" id="ARBA00022840"/>
    </source>
</evidence>
<dbReference type="PRINTS" id="PR01100">
    <property type="entry name" value="SHIKIMTKNASE"/>
</dbReference>
<keyword evidence="7" id="KW-0479">Metal-binding</keyword>
<proteinExistence type="inferred from homology"/>
<comment type="catalytic activity">
    <reaction evidence="7">
        <text>shikimate + ATP = 3-phosphoshikimate + ADP + H(+)</text>
        <dbReference type="Rhea" id="RHEA:13121"/>
        <dbReference type="ChEBI" id="CHEBI:15378"/>
        <dbReference type="ChEBI" id="CHEBI:30616"/>
        <dbReference type="ChEBI" id="CHEBI:36208"/>
        <dbReference type="ChEBI" id="CHEBI:145989"/>
        <dbReference type="ChEBI" id="CHEBI:456216"/>
        <dbReference type="EC" id="2.7.1.71"/>
    </reaction>
</comment>
<dbReference type="SUPFAM" id="SSF52540">
    <property type="entry name" value="P-loop containing nucleoside triphosphate hydrolases"/>
    <property type="match status" value="1"/>
</dbReference>
<keyword evidence="7" id="KW-0460">Magnesium</keyword>
<comment type="similarity">
    <text evidence="7">Belongs to the shikimate kinase family.</text>
</comment>
<dbReference type="Gene3D" id="3.40.50.300">
    <property type="entry name" value="P-loop containing nucleotide triphosphate hydrolases"/>
    <property type="match status" value="1"/>
</dbReference>
<dbReference type="AlphaFoldDB" id="A0A7C9FFM2"/>
<dbReference type="CDD" id="cd00464">
    <property type="entry name" value="SK"/>
    <property type="match status" value="1"/>
</dbReference>
<feature type="binding site" evidence="7">
    <location>
        <position position="57"/>
    </location>
    <ligand>
        <name>substrate</name>
    </ligand>
</feature>
<dbReference type="InterPro" id="IPR000623">
    <property type="entry name" value="Shikimate_kinase/TSH1"/>
</dbReference>
<dbReference type="PANTHER" id="PTHR21087">
    <property type="entry name" value="SHIKIMATE KINASE"/>
    <property type="match status" value="1"/>
</dbReference>
<dbReference type="PANTHER" id="PTHR21087:SF16">
    <property type="entry name" value="SHIKIMATE KINASE 1, CHLOROPLASTIC"/>
    <property type="match status" value="1"/>
</dbReference>
<dbReference type="InterPro" id="IPR031322">
    <property type="entry name" value="Shikimate/glucono_kinase"/>
</dbReference>
<dbReference type="GO" id="GO:0009423">
    <property type="term" value="P:chorismate biosynthetic process"/>
    <property type="evidence" value="ECO:0007669"/>
    <property type="project" value="UniProtKB-UniRule"/>
</dbReference>
<keyword evidence="2 7" id="KW-0808">Transferase</keyword>
<comment type="function">
    <text evidence="7">Catalyzes the specific phosphorylation of the 3-hydroxyl group of shikimic acid using ATP as a cosubstrate.</text>
</comment>
<comment type="subunit">
    <text evidence="7">Monomer.</text>
</comment>
<dbReference type="InterPro" id="IPR027417">
    <property type="entry name" value="P-loop_NTPase"/>
</dbReference>
<comment type="subcellular location">
    <subcellularLocation>
        <location evidence="7">Cytoplasm</location>
    </subcellularLocation>
</comment>
<feature type="binding site" evidence="7">
    <location>
        <position position="15"/>
    </location>
    <ligand>
        <name>Mg(2+)</name>
        <dbReference type="ChEBI" id="CHEBI:18420"/>
    </ligand>
</feature>
<evidence type="ECO:0000256" key="2">
    <source>
        <dbReference type="ARBA" id="ARBA00022679"/>
    </source>
</evidence>
<comment type="pathway">
    <text evidence="7">Metabolic intermediate biosynthesis; chorismate biosynthesis; chorismate from D-erythrose 4-phosphate and phosphoenolpyruvate: step 5/7.</text>
</comment>
<dbReference type="HAMAP" id="MF_00109">
    <property type="entry name" value="Shikimate_kinase"/>
    <property type="match status" value="1"/>
</dbReference>
<evidence type="ECO:0000256" key="7">
    <source>
        <dbReference type="HAMAP-Rule" id="MF_00109"/>
    </source>
</evidence>
<evidence type="ECO:0000256" key="1">
    <source>
        <dbReference type="ARBA" id="ARBA00022605"/>
    </source>
</evidence>
<reference evidence="8 9" key="1">
    <citation type="submission" date="2019-10" db="EMBL/GenBank/DDBJ databases">
        <title>Draft Genome Sequence of Cytophagaceae sp. SJW1-29.</title>
        <authorList>
            <person name="Choi A."/>
        </authorList>
    </citation>
    <scope>NUCLEOTIDE SEQUENCE [LARGE SCALE GENOMIC DNA]</scope>
    <source>
        <strain evidence="8 9">SJW1-29</strain>
    </source>
</reference>
<dbReference type="GO" id="GO:0005524">
    <property type="term" value="F:ATP binding"/>
    <property type="evidence" value="ECO:0007669"/>
    <property type="project" value="UniProtKB-UniRule"/>
</dbReference>
<keyword evidence="7" id="KW-0963">Cytoplasm</keyword>
<dbReference type="Pfam" id="PF01202">
    <property type="entry name" value="SKI"/>
    <property type="match status" value="1"/>
</dbReference>
<comment type="caution">
    <text evidence="7">Lacks conserved residue(s) required for the propagation of feature annotation.</text>
</comment>
<dbReference type="GO" id="GO:0008652">
    <property type="term" value="P:amino acid biosynthetic process"/>
    <property type="evidence" value="ECO:0007669"/>
    <property type="project" value="UniProtKB-KW"/>
</dbReference>
<feature type="binding site" evidence="7">
    <location>
        <position position="79"/>
    </location>
    <ligand>
        <name>substrate</name>
    </ligand>
</feature>
<dbReference type="GO" id="GO:0009073">
    <property type="term" value="P:aromatic amino acid family biosynthetic process"/>
    <property type="evidence" value="ECO:0007669"/>
    <property type="project" value="UniProtKB-KW"/>
</dbReference>